<reference evidence="1" key="2">
    <citation type="submission" date="2020-11" db="EMBL/GenBank/DDBJ databases">
        <authorList>
            <person name="McCartney M.A."/>
            <person name="Auch B."/>
            <person name="Kono T."/>
            <person name="Mallez S."/>
            <person name="Becker A."/>
            <person name="Gohl D.M."/>
            <person name="Silverstein K.A.T."/>
            <person name="Koren S."/>
            <person name="Bechman K.B."/>
            <person name="Herman A."/>
            <person name="Abrahante J.E."/>
            <person name="Garbe J."/>
        </authorList>
    </citation>
    <scope>NUCLEOTIDE SEQUENCE</scope>
    <source>
        <strain evidence="1">Duluth1</strain>
        <tissue evidence="1">Whole animal</tissue>
    </source>
</reference>
<sequence length="51" mass="5729">MILSEEKILSVSTLQNQKAFQYKPQSVEVMFSSSPPLDVFDRLVIALPSCI</sequence>
<keyword evidence="2" id="KW-1185">Reference proteome</keyword>
<reference evidence="1" key="1">
    <citation type="journal article" date="2019" name="bioRxiv">
        <title>The Genome of the Zebra Mussel, Dreissena polymorpha: A Resource for Invasive Species Research.</title>
        <authorList>
            <person name="McCartney M.A."/>
            <person name="Auch B."/>
            <person name="Kono T."/>
            <person name="Mallez S."/>
            <person name="Zhang Y."/>
            <person name="Obille A."/>
            <person name="Becker A."/>
            <person name="Abrahante J.E."/>
            <person name="Garbe J."/>
            <person name="Badalamenti J.P."/>
            <person name="Herman A."/>
            <person name="Mangelson H."/>
            <person name="Liachko I."/>
            <person name="Sullivan S."/>
            <person name="Sone E.D."/>
            <person name="Koren S."/>
            <person name="Silverstein K.A.T."/>
            <person name="Beckman K.B."/>
            <person name="Gohl D.M."/>
        </authorList>
    </citation>
    <scope>NUCLEOTIDE SEQUENCE</scope>
    <source>
        <strain evidence="1">Duluth1</strain>
        <tissue evidence="1">Whole animal</tissue>
    </source>
</reference>
<evidence type="ECO:0000313" key="1">
    <source>
        <dbReference type="EMBL" id="KAH3835928.1"/>
    </source>
</evidence>
<dbReference type="EMBL" id="JAIWYP010000004">
    <property type="protein sequence ID" value="KAH3835928.1"/>
    <property type="molecule type" value="Genomic_DNA"/>
</dbReference>
<name>A0A9D4KA18_DREPO</name>
<gene>
    <name evidence="1" type="ORF">DPMN_109297</name>
</gene>
<dbReference type="Proteomes" id="UP000828390">
    <property type="component" value="Unassembled WGS sequence"/>
</dbReference>
<organism evidence="1 2">
    <name type="scientific">Dreissena polymorpha</name>
    <name type="common">Zebra mussel</name>
    <name type="synonym">Mytilus polymorpha</name>
    <dbReference type="NCBI Taxonomy" id="45954"/>
    <lineage>
        <taxon>Eukaryota</taxon>
        <taxon>Metazoa</taxon>
        <taxon>Spiralia</taxon>
        <taxon>Lophotrochozoa</taxon>
        <taxon>Mollusca</taxon>
        <taxon>Bivalvia</taxon>
        <taxon>Autobranchia</taxon>
        <taxon>Heteroconchia</taxon>
        <taxon>Euheterodonta</taxon>
        <taxon>Imparidentia</taxon>
        <taxon>Neoheterodontei</taxon>
        <taxon>Myida</taxon>
        <taxon>Dreissenoidea</taxon>
        <taxon>Dreissenidae</taxon>
        <taxon>Dreissena</taxon>
    </lineage>
</organism>
<evidence type="ECO:0000313" key="2">
    <source>
        <dbReference type="Proteomes" id="UP000828390"/>
    </source>
</evidence>
<proteinExistence type="predicted"/>
<comment type="caution">
    <text evidence="1">The sequence shown here is derived from an EMBL/GenBank/DDBJ whole genome shotgun (WGS) entry which is preliminary data.</text>
</comment>
<dbReference type="AlphaFoldDB" id="A0A9D4KA18"/>
<accession>A0A9D4KA18</accession>
<protein>
    <submittedName>
        <fullName evidence="1">Uncharacterized protein</fullName>
    </submittedName>
</protein>